<accession>A0A1T4ZQ71</accession>
<dbReference type="SUPFAM" id="SSF48452">
    <property type="entry name" value="TPR-like"/>
    <property type="match status" value="1"/>
</dbReference>
<evidence type="ECO:0000313" key="3">
    <source>
        <dbReference type="Proteomes" id="UP000190339"/>
    </source>
</evidence>
<feature type="signal peptide" evidence="1">
    <location>
        <begin position="1"/>
        <end position="21"/>
    </location>
</feature>
<feature type="chain" id="PRO_5013001704" evidence="1">
    <location>
        <begin position="22"/>
        <end position="548"/>
    </location>
</feature>
<dbReference type="RefSeq" id="WP_079510381.1">
    <property type="nucleotide sequence ID" value="NZ_FUYL01000001.1"/>
</dbReference>
<reference evidence="3" key="1">
    <citation type="submission" date="2017-02" db="EMBL/GenBank/DDBJ databases">
        <authorList>
            <person name="Varghese N."/>
            <person name="Submissions S."/>
        </authorList>
    </citation>
    <scope>NUCLEOTIDE SEQUENCE [LARGE SCALE GENOMIC DNA]</scope>
    <source>
        <strain evidence="3">DSM 23546</strain>
    </source>
</reference>
<dbReference type="InterPro" id="IPR011990">
    <property type="entry name" value="TPR-like_helical_dom_sf"/>
</dbReference>
<dbReference type="Pfam" id="PF12771">
    <property type="entry name" value="SusD-like_2"/>
    <property type="match status" value="1"/>
</dbReference>
<protein>
    <submittedName>
        <fullName evidence="2">Starch-binding associating with outer membrane</fullName>
    </submittedName>
</protein>
<dbReference type="EMBL" id="FUYL01000001">
    <property type="protein sequence ID" value="SKB24689.1"/>
    <property type="molecule type" value="Genomic_DNA"/>
</dbReference>
<proteinExistence type="predicted"/>
<dbReference type="OrthoDB" id="725917at2"/>
<name>A0A1T4ZQ71_9FLAO</name>
<dbReference type="Gene3D" id="1.25.40.390">
    <property type="match status" value="2"/>
</dbReference>
<evidence type="ECO:0000313" key="2">
    <source>
        <dbReference type="EMBL" id="SKB24689.1"/>
    </source>
</evidence>
<dbReference type="STRING" id="561365.SAMN05660866_00026"/>
<dbReference type="InterPro" id="IPR041662">
    <property type="entry name" value="SusD-like_2"/>
</dbReference>
<evidence type="ECO:0000256" key="1">
    <source>
        <dbReference type="SAM" id="SignalP"/>
    </source>
</evidence>
<gene>
    <name evidence="2" type="ORF">SAMN05660866_00026</name>
</gene>
<keyword evidence="3" id="KW-1185">Reference proteome</keyword>
<organism evidence="2 3">
    <name type="scientific">Maribacter arcticus</name>
    <dbReference type="NCBI Taxonomy" id="561365"/>
    <lineage>
        <taxon>Bacteria</taxon>
        <taxon>Pseudomonadati</taxon>
        <taxon>Bacteroidota</taxon>
        <taxon>Flavobacteriia</taxon>
        <taxon>Flavobacteriales</taxon>
        <taxon>Flavobacteriaceae</taxon>
        <taxon>Maribacter</taxon>
    </lineage>
</organism>
<dbReference type="Proteomes" id="UP000190339">
    <property type="component" value="Unassembled WGS sequence"/>
</dbReference>
<dbReference type="AlphaFoldDB" id="A0A1T4ZQ71"/>
<keyword evidence="1" id="KW-0732">Signal</keyword>
<sequence length="548" mass="59800">MKKIIKYMLVVVMAGSFLNSCDTTELNLTENPNILTSGDVNLLLNTMQLGYRNNVSTFNGLGGALTRIDFMGGRDYFNNYSGATMNGVWSTTYSNIFANLQEMERINNESDINYNFHVGLGKVMQAHSLIILVDLIGNAAYSEALDPIQFPAPNLDDGASIYTVALGLLTEAEGLLSSGPATQGATDFYYDGDTTKWVKVINTIRLKVHKQTSNVSAFNAVIAGNNFISSTEDDLEFKYGTNQLQPDTRHPSYATDYTPSGANNYKSNWTMETMLEKNDPRIRYYFYRQVDGTPGSLDINGDEVAPNEETLACSLVVPPQHYIDGGYTYCSVDNGYWGRSHGNDEGTPPDGFTRTAFGVYPAGGRFDDNSFGGVGLGLGGAGAGVEPMLLASWVDFWRAEMASSDALRGTFMEAGMTKSIAKVQTFGSLDSTADTSFAPSTTEVADYISGIVAEYNAATGDDKENVYAEQYWIALYGGAGESFNYYRKTGFPTTLLPNWEPSPGAFPRSFLLPQNEVITNPNLSQRTTLTTQVFWDTNPASPAFPIAN</sequence>